<evidence type="ECO:0000313" key="2">
    <source>
        <dbReference type="Proteomes" id="UP000008722"/>
    </source>
</evidence>
<evidence type="ECO:0000313" key="1">
    <source>
        <dbReference type="EMBL" id="ADR37716.1"/>
    </source>
</evidence>
<geneLocation type="plasmid" evidence="1 2">
    <name>pOCEPR01</name>
</geneLocation>
<name>E4UAT1_OCEP5</name>
<reference evidence="2" key="1">
    <citation type="submission" date="2010-11" db="EMBL/GenBank/DDBJ databases">
        <title>The complete sequence of plasmid of Oceanithermus profundus DSM 14977.</title>
        <authorList>
            <consortium name="US DOE Joint Genome Institute (JGI-PGF)"/>
            <person name="Lucas S."/>
            <person name="Copeland A."/>
            <person name="Lapidus A."/>
            <person name="Bruce D."/>
            <person name="Goodwin L."/>
            <person name="Pitluck S."/>
            <person name="Kyrpides N."/>
            <person name="Mavromatis K."/>
            <person name="Pagani I."/>
            <person name="Ivanova N."/>
            <person name="Zhang X."/>
            <person name="Brettin T."/>
            <person name="Detter J.C."/>
            <person name="Tapia R."/>
            <person name="Han C."/>
            <person name="Land M."/>
            <person name="Hauser L."/>
            <person name="Markowitz V."/>
            <person name="Cheng J.-F."/>
            <person name="Hugenholtz P."/>
            <person name="Woyke T."/>
            <person name="Wu D."/>
            <person name="Tindall B."/>
            <person name="Faehnrich R."/>
            <person name="Brambilla E."/>
            <person name="Klenk H.-P."/>
            <person name="Eisen J.A."/>
        </authorList>
    </citation>
    <scope>NUCLEOTIDE SEQUENCE [LARGE SCALE GENOMIC DNA]</scope>
    <source>
        <strain evidence="2">DSM 14977 / NBRC 100410 / VKM B-2274 / 506</strain>
        <plasmid evidence="2">Plasmid pOCEPR01</plasmid>
    </source>
</reference>
<accession>E4UAT1</accession>
<dbReference type="AlphaFoldDB" id="E4UAT1"/>
<reference evidence="1 2" key="2">
    <citation type="journal article" date="2011" name="Stand. Genomic Sci.">
        <title>Complete genome sequence of Oceanithermus profundus type strain (506).</title>
        <authorList>
            <person name="Pati A."/>
            <person name="Zhang X."/>
            <person name="Lapidus A."/>
            <person name="Nolan M."/>
            <person name="Lucas S."/>
            <person name="Del Rio T.G."/>
            <person name="Tice H."/>
            <person name="Cheng J.F."/>
            <person name="Tapia R."/>
            <person name="Han C."/>
            <person name="Goodwin L."/>
            <person name="Pitluck S."/>
            <person name="Liolios K."/>
            <person name="Pagani I."/>
            <person name="Ivanova N."/>
            <person name="Mavromatis K."/>
            <person name="Chen A."/>
            <person name="Palaniappan K."/>
            <person name="Hauser L."/>
            <person name="Jeffries C.D."/>
            <person name="Brambilla E.M."/>
            <person name="Rohl A."/>
            <person name="Mwirichia R."/>
            <person name="Rohde M."/>
            <person name="Tindall B.J."/>
            <person name="Sikorski J."/>
            <person name="Wirth R."/>
            <person name="Goker M."/>
            <person name="Woyke T."/>
            <person name="Detter J.C."/>
            <person name="Bristow J."/>
            <person name="Eisen J.A."/>
            <person name="Markowitz V."/>
            <person name="Hugenholtz P."/>
            <person name="Kyrpides N.C."/>
            <person name="Klenk H.P."/>
            <person name="Land M."/>
        </authorList>
    </citation>
    <scope>NUCLEOTIDE SEQUENCE [LARGE SCALE GENOMIC DNA]</scope>
    <source>
        <strain evidence="2">DSM 14977 / NBRC 100410 / VKM B-2274 / 506</strain>
        <plasmid evidence="2">Plasmid pOCEPR01</plasmid>
    </source>
</reference>
<organism evidence="1 2">
    <name type="scientific">Oceanithermus profundus (strain DSM 14977 / NBRC 100410 / VKM B-2274 / 506)</name>
    <dbReference type="NCBI Taxonomy" id="670487"/>
    <lineage>
        <taxon>Bacteria</taxon>
        <taxon>Thermotogati</taxon>
        <taxon>Deinococcota</taxon>
        <taxon>Deinococci</taxon>
        <taxon>Thermales</taxon>
        <taxon>Thermaceae</taxon>
        <taxon>Oceanithermus</taxon>
    </lineage>
</organism>
<gene>
    <name evidence="1" type="ordered locus">Ocepr_2268</name>
</gene>
<sequence length="103" mass="12155">MNYELLDYTTFIERPDRKISREIDFGVHWRMLDDRSPSPWRVSWIERTGELYAVEVAPLGHRRAILLGQYAERDEVEALLDGWAERPMRIGPMINPHYISPVS</sequence>
<proteinExistence type="predicted"/>
<keyword evidence="1" id="KW-0614">Plasmid</keyword>
<dbReference type="KEGG" id="opr:Ocepr_2268"/>
<protein>
    <submittedName>
        <fullName evidence="1">Uncharacterized protein</fullName>
    </submittedName>
</protein>
<keyword evidence="2" id="KW-1185">Reference proteome</keyword>
<dbReference type="EMBL" id="CP002362">
    <property type="protein sequence ID" value="ADR37716.1"/>
    <property type="molecule type" value="Genomic_DNA"/>
</dbReference>
<dbReference type="Proteomes" id="UP000008722">
    <property type="component" value="Plasmid pOCEPR01"/>
</dbReference>
<dbReference type="RefSeq" id="WP_013449696.1">
    <property type="nucleotide sequence ID" value="NC_014753.1"/>
</dbReference>
<dbReference type="OrthoDB" id="3215590at2"/>
<dbReference type="HOGENOM" id="CLU_2260879_0_0_0"/>